<dbReference type="InterPro" id="IPR028889">
    <property type="entry name" value="USP"/>
</dbReference>
<name>A0ABQ7LW96_BRACM</name>
<sequence length="1351" mass="150678">MPRPRVSELSHGQASRLRTSSSTSHSNHPNRLLTTDRSSNKLGADRKSPRSGGGPPLGQKKLGGRISDLESQLGQAQEELRLLKDQLANAEAVKKQAQEELHEDTKSTKPNPLDGAEGSASEAEAIDRDEIPGDVEKETDVFEVPVEKIAIVEEEEDEKLVDEVKMLKARLYDMEKEHESLGKENESLKNQLTDSASEMSNVRAKEDEMASKVSQIGEELEESRADTAQLKEKLESMEEAKEALESEMKKLRVQTEQWRKAADAAAAVLSGETEMNGRDPSGGLFDPSAVVGFMDDTDDGFGSGKRKSSGKKMFGDLWKKKGHNSLNRTESVRKKSTKKRREREKDKETVFVRYPFEESKHLFSSSHKGEEDKKKIRCCPSWEIKETPTSCEPGHECVARDMLEPRGADIPLLFLVLVVFPVVAYILLGKWSDISKKRGRANLLAQMAAEEAFRAETEVNVNRGVRFESVATENRGLRTKTRSVPAASGAVRDDYVAGVSGTVSEPVAAACGVPVNNEFHACASSGQCQIIHWRLAHKDECIPVEACSSSSERASFENESVLHDQDMDATMYSNGTKQKAKGKTSKSSVEFESLDISTPQVNTPGRKSVGKPNSSKSNRESFSGEAACAGGEYKKGQTKHKSRSTIGAAVETNSRRHSVDNSCMQMNGQAFVSGMQETCESNLGARSSFGCPNAQYPSNGTRTATLRKSGEQPCTETSKKGLVPAVSKTVRSKDTCIAEESNGISSTMGLMKMMGLRNSTKHGDRHQNLRMLFPYEEFVKFFQCEVFYLSPRGLVNCGNSCYANAVLQSLTCTKPLVAYLLQRSHSRSCSGKDWCLMCELEQHVMMLRESGGPLSASRILSQMRSINCQIGDGSQEDAHEFLRLLVASMQSICLERLGGETKVDPRLQETTLVQHMFGGRLRSKVKCLRCGHESERYENIMDLTLEIYGWVESLQDALTQFTRPEDLDGENMYRCSRCAGYVKARKELSIHEAPNILTIVLKRFQEGRYGKINKCISFPEMLDMIPFMTRTGDVPPLYMLYAVIVHLDTLNASFSGHYISYVKDLRGNWFRIDDSEIHQVPMTQVMSEGAYMLFYMRSYPRPLRGEPNGKAQVRHSLSQPRDEMKEQRKPVNRFKPRADHHKNLESSSEWSLFTSSDEASFTTESTRDSFSTVDYTDGCNVLDSSSPFSIFNNLRHNVEQSPHNTVACRMFSGTKSETRYFVEEETNHNNTGVMDSAPTSHDYYQQSMYVNYETNPGMDTYTCIVVSLCIALFAINLVFSCFTCFSILHSFVTDTKQDLNDLRKNLIGREEGKQDDEKVIIIAVPRNKGLADSMDGDDCGGQDCSQDICTC</sequence>
<dbReference type="InterPro" id="IPR018200">
    <property type="entry name" value="USP_CS"/>
</dbReference>
<evidence type="ECO:0000256" key="3">
    <source>
        <dbReference type="SAM" id="Phobius"/>
    </source>
</evidence>
<keyword evidence="6" id="KW-1185">Reference proteome</keyword>
<dbReference type="SUPFAM" id="SSF54001">
    <property type="entry name" value="Cysteine proteinases"/>
    <property type="match status" value="1"/>
</dbReference>
<dbReference type="Proteomes" id="UP000823674">
    <property type="component" value="Chromosome A08"/>
</dbReference>
<dbReference type="InterPro" id="IPR050164">
    <property type="entry name" value="Peptidase_C19"/>
</dbReference>
<feature type="region of interest" description="Disordered" evidence="2">
    <location>
        <begin position="92"/>
        <end position="140"/>
    </location>
</feature>
<protein>
    <recommendedName>
        <fullName evidence="4">USP domain-containing protein</fullName>
    </recommendedName>
</protein>
<feature type="compositionally biased region" description="Basic and acidic residues" evidence="2">
    <location>
        <begin position="92"/>
        <end position="107"/>
    </location>
</feature>
<gene>
    <name evidence="5" type="primary">A08p039670.1_BraROA</name>
    <name evidence="5" type="ORF">IGI04_032359</name>
</gene>
<evidence type="ECO:0000256" key="2">
    <source>
        <dbReference type="SAM" id="MobiDB-lite"/>
    </source>
</evidence>
<organism evidence="5 6">
    <name type="scientific">Brassica rapa subsp. trilocularis</name>
    <dbReference type="NCBI Taxonomy" id="1813537"/>
    <lineage>
        <taxon>Eukaryota</taxon>
        <taxon>Viridiplantae</taxon>
        <taxon>Streptophyta</taxon>
        <taxon>Embryophyta</taxon>
        <taxon>Tracheophyta</taxon>
        <taxon>Spermatophyta</taxon>
        <taxon>Magnoliopsida</taxon>
        <taxon>eudicotyledons</taxon>
        <taxon>Gunneridae</taxon>
        <taxon>Pentapetalae</taxon>
        <taxon>rosids</taxon>
        <taxon>malvids</taxon>
        <taxon>Brassicales</taxon>
        <taxon>Brassicaceae</taxon>
        <taxon>Brassiceae</taxon>
        <taxon>Brassica</taxon>
    </lineage>
</organism>
<dbReference type="PANTHER" id="PTHR24006">
    <property type="entry name" value="UBIQUITIN CARBOXYL-TERMINAL HYDROLASE"/>
    <property type="match status" value="1"/>
</dbReference>
<evidence type="ECO:0000259" key="4">
    <source>
        <dbReference type="PROSITE" id="PS50235"/>
    </source>
</evidence>
<evidence type="ECO:0000256" key="1">
    <source>
        <dbReference type="ARBA" id="ARBA00009085"/>
    </source>
</evidence>
<dbReference type="CDD" id="cd02661">
    <property type="entry name" value="Peptidase_C19E"/>
    <property type="match status" value="1"/>
</dbReference>
<feature type="domain" description="USP" evidence="4">
    <location>
        <begin position="792"/>
        <end position="1098"/>
    </location>
</feature>
<feature type="region of interest" description="Disordered" evidence="2">
    <location>
        <begin position="1105"/>
        <end position="1130"/>
    </location>
</feature>
<reference evidence="5 6" key="1">
    <citation type="submission" date="2021-03" db="EMBL/GenBank/DDBJ databases">
        <authorList>
            <person name="King G.J."/>
            <person name="Bancroft I."/>
            <person name="Baten A."/>
            <person name="Bloomfield J."/>
            <person name="Borpatragohain P."/>
            <person name="He Z."/>
            <person name="Irish N."/>
            <person name="Irwin J."/>
            <person name="Liu K."/>
            <person name="Mauleon R.P."/>
            <person name="Moore J."/>
            <person name="Morris R."/>
            <person name="Ostergaard L."/>
            <person name="Wang B."/>
            <person name="Wells R."/>
        </authorList>
    </citation>
    <scope>NUCLEOTIDE SEQUENCE [LARGE SCALE GENOMIC DNA]</scope>
    <source>
        <strain evidence="5">R-o-18</strain>
        <tissue evidence="5">Leaf</tissue>
    </source>
</reference>
<dbReference type="PROSITE" id="PS50235">
    <property type="entry name" value="USP_3"/>
    <property type="match status" value="1"/>
</dbReference>
<proteinExistence type="inferred from homology"/>
<comment type="similarity">
    <text evidence="1">Belongs to the peptidase C19 family.</text>
</comment>
<dbReference type="EMBL" id="JADBGQ010000007">
    <property type="protein sequence ID" value="KAG5390818.1"/>
    <property type="molecule type" value="Genomic_DNA"/>
</dbReference>
<feature type="compositionally biased region" description="Basic and acidic residues" evidence="2">
    <location>
        <begin position="125"/>
        <end position="140"/>
    </location>
</feature>
<feature type="compositionally biased region" description="Polar residues" evidence="2">
    <location>
        <begin position="188"/>
        <end position="200"/>
    </location>
</feature>
<dbReference type="Pfam" id="PF00443">
    <property type="entry name" value="UCH"/>
    <property type="match status" value="1"/>
</dbReference>
<feature type="compositionally biased region" description="Low complexity" evidence="2">
    <location>
        <begin position="15"/>
        <end position="26"/>
    </location>
</feature>
<dbReference type="InterPro" id="IPR001394">
    <property type="entry name" value="Peptidase_C19_UCH"/>
</dbReference>
<dbReference type="PANTHER" id="PTHR24006:SF685">
    <property type="entry name" value="UBIQUITIN CARBOXYL-TERMINAL HYDROLASE 15"/>
    <property type="match status" value="1"/>
</dbReference>
<dbReference type="InterPro" id="IPR038765">
    <property type="entry name" value="Papain-like_cys_pep_sf"/>
</dbReference>
<feature type="compositionally biased region" description="Polar residues" evidence="2">
    <location>
        <begin position="27"/>
        <end position="41"/>
    </location>
</feature>
<feature type="region of interest" description="Disordered" evidence="2">
    <location>
        <begin position="574"/>
        <end position="644"/>
    </location>
</feature>
<evidence type="ECO:0000313" key="6">
    <source>
        <dbReference type="Proteomes" id="UP000823674"/>
    </source>
</evidence>
<feature type="compositionally biased region" description="Basic and acidic residues" evidence="2">
    <location>
        <begin position="1120"/>
        <end position="1129"/>
    </location>
</feature>
<feature type="transmembrane region" description="Helical" evidence="3">
    <location>
        <begin position="1264"/>
        <end position="1288"/>
    </location>
</feature>
<evidence type="ECO:0000313" key="5">
    <source>
        <dbReference type="EMBL" id="KAG5390818.1"/>
    </source>
</evidence>
<accession>A0ABQ7LW96</accession>
<feature type="region of interest" description="Disordered" evidence="2">
    <location>
        <begin position="299"/>
        <end position="345"/>
    </location>
</feature>
<keyword evidence="3" id="KW-1133">Transmembrane helix</keyword>
<feature type="region of interest" description="Disordered" evidence="2">
    <location>
        <begin position="178"/>
        <end position="227"/>
    </location>
</feature>
<keyword evidence="3" id="KW-0472">Membrane</keyword>
<keyword evidence="3" id="KW-0812">Transmembrane</keyword>
<feature type="compositionally biased region" description="Basic and acidic residues" evidence="2">
    <location>
        <begin position="178"/>
        <end position="187"/>
    </location>
</feature>
<feature type="region of interest" description="Disordered" evidence="2">
    <location>
        <begin position="1"/>
        <end position="70"/>
    </location>
</feature>
<feature type="compositionally biased region" description="Polar residues" evidence="2">
    <location>
        <begin position="585"/>
        <end position="616"/>
    </location>
</feature>
<comment type="caution">
    <text evidence="5">The sequence shown here is derived from an EMBL/GenBank/DDBJ whole genome shotgun (WGS) entry which is preliminary data.</text>
</comment>
<dbReference type="Gene3D" id="3.90.70.10">
    <property type="entry name" value="Cysteine proteinases"/>
    <property type="match status" value="1"/>
</dbReference>
<dbReference type="PROSITE" id="PS00972">
    <property type="entry name" value="USP_1"/>
    <property type="match status" value="1"/>
</dbReference>